<protein>
    <submittedName>
        <fullName evidence="2">Uncharacterized protein</fullName>
    </submittedName>
</protein>
<dbReference type="PANTHER" id="PTHR28523">
    <property type="entry name" value="CYTOCHROME C OXIDASE ASSEMBLY FACTOR 1"/>
    <property type="match status" value="1"/>
</dbReference>
<dbReference type="GeneID" id="40723397"/>
<dbReference type="RefSeq" id="XP_029742489.1">
    <property type="nucleotide sequence ID" value="XM_029881103.1"/>
</dbReference>
<evidence type="ECO:0000313" key="3">
    <source>
        <dbReference type="Proteomes" id="UP000306050"/>
    </source>
</evidence>
<accession>A0A4U7L007</accession>
<organism evidence="2 3">
    <name type="scientific">Sporisorium graminicola</name>
    <dbReference type="NCBI Taxonomy" id="280036"/>
    <lineage>
        <taxon>Eukaryota</taxon>
        <taxon>Fungi</taxon>
        <taxon>Dikarya</taxon>
        <taxon>Basidiomycota</taxon>
        <taxon>Ustilaginomycotina</taxon>
        <taxon>Ustilaginomycetes</taxon>
        <taxon>Ustilaginales</taxon>
        <taxon>Ustilaginaceae</taxon>
        <taxon>Sporisorium</taxon>
    </lineage>
</organism>
<gene>
    <name evidence="2" type="ORF">EX895_000502</name>
</gene>
<evidence type="ECO:0000256" key="1">
    <source>
        <dbReference type="SAM" id="MobiDB-lite"/>
    </source>
</evidence>
<feature type="compositionally biased region" description="Low complexity" evidence="1">
    <location>
        <begin position="70"/>
        <end position="89"/>
    </location>
</feature>
<evidence type="ECO:0000313" key="2">
    <source>
        <dbReference type="EMBL" id="TKY90504.1"/>
    </source>
</evidence>
<name>A0A4U7L007_9BASI</name>
<dbReference type="GO" id="GO:0033617">
    <property type="term" value="P:mitochondrial respiratory chain complex IV assembly"/>
    <property type="evidence" value="ECO:0007669"/>
    <property type="project" value="InterPro"/>
</dbReference>
<dbReference type="Pfam" id="PF08695">
    <property type="entry name" value="Coa1"/>
    <property type="match status" value="1"/>
</dbReference>
<dbReference type="EMBL" id="SRRM01000002">
    <property type="protein sequence ID" value="TKY90504.1"/>
    <property type="molecule type" value="Genomic_DNA"/>
</dbReference>
<dbReference type="Proteomes" id="UP000306050">
    <property type="component" value="Chromosome SGRAM_1"/>
</dbReference>
<dbReference type="GO" id="GO:0005743">
    <property type="term" value="C:mitochondrial inner membrane"/>
    <property type="evidence" value="ECO:0007669"/>
    <property type="project" value="TreeGrafter"/>
</dbReference>
<sequence>MLISKTSTTMLRSGGARSAFYAVSASTVPKAVRLTPAVHSTPWASGGVHSIQTTSFRSRPITPPPPPPANTASSSSASTPSAAQHTASTRSNVSARPTQVRSRPLPAVPNTLPLLASFVVAALASWAGFTVYATNKEKLSSSIFKSVVSQVKNSAEVASLLSRTSGSSASADEAGEVTVVLKRETLLGGVPKVNGAVNMMQGRVDLSFKIHPVHNESRTATVYFTSIRAHKHAPFEILRFVVVDDTTGQSVSLLDRMGLTSIDVESGDIV</sequence>
<dbReference type="AlphaFoldDB" id="A0A4U7L007"/>
<dbReference type="KEGG" id="sgra:EX895_000502"/>
<dbReference type="OrthoDB" id="2100652at2759"/>
<keyword evidence="3" id="KW-1185">Reference proteome</keyword>
<feature type="region of interest" description="Disordered" evidence="1">
    <location>
        <begin position="53"/>
        <end position="106"/>
    </location>
</feature>
<dbReference type="InterPro" id="IPR014807">
    <property type="entry name" value="Coa1"/>
</dbReference>
<reference evidence="2 3" key="1">
    <citation type="submission" date="2019-05" db="EMBL/GenBank/DDBJ databases">
        <title>Sporisorium graminicola CBS 10092 draft sequencing and annotation.</title>
        <authorList>
            <person name="Solano-Gonzalez S."/>
            <person name="Caddick M.X."/>
            <person name="Darby A."/>
        </authorList>
    </citation>
    <scope>NUCLEOTIDE SEQUENCE [LARGE SCALE GENOMIC DNA]</scope>
    <source>
        <strain evidence="2 3">CBS 10092</strain>
    </source>
</reference>
<dbReference type="PANTHER" id="PTHR28523:SF1">
    <property type="entry name" value="CYTOCHROME C OXIDASE ASSEMBLY FACTOR 1"/>
    <property type="match status" value="1"/>
</dbReference>
<feature type="compositionally biased region" description="Polar residues" evidence="1">
    <location>
        <begin position="90"/>
        <end position="101"/>
    </location>
</feature>
<dbReference type="InterPro" id="IPR042432">
    <property type="entry name" value="Coa1_fungi"/>
</dbReference>
<proteinExistence type="predicted"/>
<comment type="caution">
    <text evidence="2">The sequence shown here is derived from an EMBL/GenBank/DDBJ whole genome shotgun (WGS) entry which is preliminary data.</text>
</comment>